<gene>
    <name evidence="2" type="ORF">Pla110_24870</name>
</gene>
<dbReference type="Pfam" id="PF12770">
    <property type="entry name" value="CHAT"/>
    <property type="match status" value="1"/>
</dbReference>
<dbReference type="InterPro" id="IPR011990">
    <property type="entry name" value="TPR-like_helical_dom_sf"/>
</dbReference>
<feature type="domain" description="CHAT" evidence="1">
    <location>
        <begin position="457"/>
        <end position="716"/>
    </location>
</feature>
<organism evidence="2 3">
    <name type="scientific">Polystyrenella longa</name>
    <dbReference type="NCBI Taxonomy" id="2528007"/>
    <lineage>
        <taxon>Bacteria</taxon>
        <taxon>Pseudomonadati</taxon>
        <taxon>Planctomycetota</taxon>
        <taxon>Planctomycetia</taxon>
        <taxon>Planctomycetales</taxon>
        <taxon>Planctomycetaceae</taxon>
        <taxon>Polystyrenella</taxon>
    </lineage>
</organism>
<proteinExistence type="predicted"/>
<dbReference type="InterPro" id="IPR024983">
    <property type="entry name" value="CHAT_dom"/>
</dbReference>
<dbReference type="SUPFAM" id="SSF48452">
    <property type="entry name" value="TPR-like"/>
    <property type="match status" value="1"/>
</dbReference>
<sequence length="729" mass="81040">MGPAFDQWLQSFSSFQSRRWAGAVANPWQELKDLESLTHGLVSEGLDSRAAAACLISVEEAGLLYEERKYDESLALAKLCKPTGLVLGPAAELINSNRELVIGNIFLVRDEDTVTAAEYFKRAIDASGPSTPLIRGNAAFNLGICQNLDSQEEDAIHSFKLAAYSYELAGRDDKISDVLHATGNTYRKLDRTEEGVSSLMQALILYSTSLDDMGTWRVADDLSRAFLTFGLERPEENDQWLEKAGEMSDIAMAAGTQVWQTLCNEEDRLADLSEQMINLATTRCEIAMLEESPNEMLATLAVMKGRIRLVQNSVPHAVLAGRDDEFKEGISEGVPYPHLELVIEAVEQLSEGRTIALLDQFSIHDNELVMAYVIPQKKYFGGYHTCLGDPPDGSMSPRLRGKERGDRIVSTCQSLLENIVSHGQRCSMVLPDDPMKADTNTRKQLEQWNDEFADEFRQLGEVFFPDEILDEFRSLGVEHVILSVDPLFARTPYSSLIGKHGPIIDEPWDLSLVTSSMEIVRIAERQSRQREDSKKIYWFAPDEEVNASRGGNEEITAITNMMSATQIREKEATVQEMVDSLDVGRFCHFRGHGRWTGDVKSSGPVFTNDEVLSSDKYSKSGKFPGFLFTAACLTGFGDAVGTEMQGSLVDYDRAGLYGTILTNWPIHGLAATVFTELFYEKLHNSGNAASAIREASIHCRALMPHTYLWAPFVLIGGWNLSNFVQINGD</sequence>
<reference evidence="2 3" key="1">
    <citation type="submission" date="2019-02" db="EMBL/GenBank/DDBJ databases">
        <title>Deep-cultivation of Planctomycetes and their phenomic and genomic characterization uncovers novel biology.</title>
        <authorList>
            <person name="Wiegand S."/>
            <person name="Jogler M."/>
            <person name="Boedeker C."/>
            <person name="Pinto D."/>
            <person name="Vollmers J."/>
            <person name="Rivas-Marin E."/>
            <person name="Kohn T."/>
            <person name="Peeters S.H."/>
            <person name="Heuer A."/>
            <person name="Rast P."/>
            <person name="Oberbeckmann S."/>
            <person name="Bunk B."/>
            <person name="Jeske O."/>
            <person name="Meyerdierks A."/>
            <person name="Storesund J.E."/>
            <person name="Kallscheuer N."/>
            <person name="Luecker S."/>
            <person name="Lage O.M."/>
            <person name="Pohl T."/>
            <person name="Merkel B.J."/>
            <person name="Hornburger P."/>
            <person name="Mueller R.-W."/>
            <person name="Bruemmer F."/>
            <person name="Labrenz M."/>
            <person name="Spormann A.M."/>
            <person name="Op den Camp H."/>
            <person name="Overmann J."/>
            <person name="Amann R."/>
            <person name="Jetten M.S.M."/>
            <person name="Mascher T."/>
            <person name="Medema M.H."/>
            <person name="Devos D.P."/>
            <person name="Kaster A.-K."/>
            <person name="Ovreas L."/>
            <person name="Rohde M."/>
            <person name="Galperin M.Y."/>
            <person name="Jogler C."/>
        </authorList>
    </citation>
    <scope>NUCLEOTIDE SEQUENCE [LARGE SCALE GENOMIC DNA]</scope>
    <source>
        <strain evidence="2 3">Pla110</strain>
    </source>
</reference>
<dbReference type="AlphaFoldDB" id="A0A518CNI4"/>
<dbReference type="Gene3D" id="1.25.40.10">
    <property type="entry name" value="Tetratricopeptide repeat domain"/>
    <property type="match status" value="1"/>
</dbReference>
<dbReference type="RefSeq" id="WP_144995996.1">
    <property type="nucleotide sequence ID" value="NZ_CP036281.1"/>
</dbReference>
<dbReference type="KEGG" id="plon:Pla110_24870"/>
<accession>A0A518CNI4</accession>
<evidence type="ECO:0000259" key="1">
    <source>
        <dbReference type="Pfam" id="PF12770"/>
    </source>
</evidence>
<protein>
    <submittedName>
        <fullName evidence="2">CHAT domain protein</fullName>
    </submittedName>
</protein>
<dbReference type="EMBL" id="CP036281">
    <property type="protein sequence ID" value="QDU80754.1"/>
    <property type="molecule type" value="Genomic_DNA"/>
</dbReference>
<evidence type="ECO:0000313" key="2">
    <source>
        <dbReference type="EMBL" id="QDU80754.1"/>
    </source>
</evidence>
<evidence type="ECO:0000313" key="3">
    <source>
        <dbReference type="Proteomes" id="UP000317178"/>
    </source>
</evidence>
<dbReference type="OrthoDB" id="446317at2"/>
<name>A0A518CNI4_9PLAN</name>
<keyword evidence="3" id="KW-1185">Reference proteome</keyword>
<dbReference type="Proteomes" id="UP000317178">
    <property type="component" value="Chromosome"/>
</dbReference>